<dbReference type="EMBL" id="SJPW01000004">
    <property type="protein sequence ID" value="TWU54869.1"/>
    <property type="molecule type" value="Genomic_DNA"/>
</dbReference>
<dbReference type="AlphaFoldDB" id="A0A5C6F4W3"/>
<proteinExistence type="inferred from homology"/>
<evidence type="ECO:0000256" key="1">
    <source>
        <dbReference type="ARBA" id="ARBA00009820"/>
    </source>
</evidence>
<gene>
    <name evidence="2" type="ORF">Poly51_35910</name>
</gene>
<dbReference type="InterPro" id="IPR011042">
    <property type="entry name" value="6-blade_b-propeller_TolB-like"/>
</dbReference>
<dbReference type="Pfam" id="PF07676">
    <property type="entry name" value="PD40"/>
    <property type="match status" value="2"/>
</dbReference>
<keyword evidence="3" id="KW-1185">Reference proteome</keyword>
<accession>A0A5C6F4W3</accession>
<evidence type="ECO:0000313" key="3">
    <source>
        <dbReference type="Proteomes" id="UP000318288"/>
    </source>
</evidence>
<dbReference type="Proteomes" id="UP000318288">
    <property type="component" value="Unassembled WGS sequence"/>
</dbReference>
<protein>
    <submittedName>
        <fullName evidence="2">Translocation protein TolB</fullName>
    </submittedName>
</protein>
<name>A0A5C6F4W3_9BACT</name>
<dbReference type="Gene3D" id="2.120.10.30">
    <property type="entry name" value="TolB, C-terminal domain"/>
    <property type="match status" value="2"/>
</dbReference>
<dbReference type="InterPro" id="IPR011659">
    <property type="entry name" value="WD40"/>
</dbReference>
<comment type="similarity">
    <text evidence="1">Belongs to the TolB family.</text>
</comment>
<sequence>MSLSHFNIHVISVVLTTFLVSMVGASEAQDRMPKKLVYIMDTGASKADVLMQADSEYDRQGSAVWSPDGTRIGFDSFRSLTGETFRECHVFLTDIDGKEWADLGDGAMPSFSHDASRICFSRYSPNHGVWLMNADGSGKECIDPRGWSPRWSPNGKWIAYTRGANFVLYDPAERKEVRLLLHGDRANRYSTIFWSFDWSRDSKSLAFKGSLREPKANATDDDAQYEVATVNVNGSDHGFEVCYSGKTSDQITWHPDGSLIFSMANKSAGKPQFYTLASNGKAEPELLAKQPDFRWIEGAAWSPDGKRLLMIGTPK</sequence>
<reference evidence="2 3" key="1">
    <citation type="submission" date="2019-02" db="EMBL/GenBank/DDBJ databases">
        <title>Deep-cultivation of Planctomycetes and their phenomic and genomic characterization uncovers novel biology.</title>
        <authorList>
            <person name="Wiegand S."/>
            <person name="Jogler M."/>
            <person name="Boedeker C."/>
            <person name="Pinto D."/>
            <person name="Vollmers J."/>
            <person name="Rivas-Marin E."/>
            <person name="Kohn T."/>
            <person name="Peeters S.H."/>
            <person name="Heuer A."/>
            <person name="Rast P."/>
            <person name="Oberbeckmann S."/>
            <person name="Bunk B."/>
            <person name="Jeske O."/>
            <person name="Meyerdierks A."/>
            <person name="Storesund J.E."/>
            <person name="Kallscheuer N."/>
            <person name="Luecker S."/>
            <person name="Lage O.M."/>
            <person name="Pohl T."/>
            <person name="Merkel B.J."/>
            <person name="Hornburger P."/>
            <person name="Mueller R.-W."/>
            <person name="Bruemmer F."/>
            <person name="Labrenz M."/>
            <person name="Spormann A.M."/>
            <person name="Op Den Camp H."/>
            <person name="Overmann J."/>
            <person name="Amann R."/>
            <person name="Jetten M.S.M."/>
            <person name="Mascher T."/>
            <person name="Medema M.H."/>
            <person name="Devos D.P."/>
            <person name="Kaster A.-K."/>
            <person name="Ovreas L."/>
            <person name="Rohde M."/>
            <person name="Galperin M.Y."/>
            <person name="Jogler C."/>
        </authorList>
    </citation>
    <scope>NUCLEOTIDE SEQUENCE [LARGE SCALE GENOMIC DNA]</scope>
    <source>
        <strain evidence="2 3">Poly51</strain>
    </source>
</reference>
<organism evidence="2 3">
    <name type="scientific">Rubripirellula tenax</name>
    <dbReference type="NCBI Taxonomy" id="2528015"/>
    <lineage>
        <taxon>Bacteria</taxon>
        <taxon>Pseudomonadati</taxon>
        <taxon>Planctomycetota</taxon>
        <taxon>Planctomycetia</taxon>
        <taxon>Pirellulales</taxon>
        <taxon>Pirellulaceae</taxon>
        <taxon>Rubripirellula</taxon>
    </lineage>
</organism>
<comment type="caution">
    <text evidence="2">The sequence shown here is derived from an EMBL/GenBank/DDBJ whole genome shotgun (WGS) entry which is preliminary data.</text>
</comment>
<evidence type="ECO:0000313" key="2">
    <source>
        <dbReference type="EMBL" id="TWU54869.1"/>
    </source>
</evidence>
<dbReference type="SUPFAM" id="SSF82171">
    <property type="entry name" value="DPP6 N-terminal domain-like"/>
    <property type="match status" value="1"/>
</dbReference>
<dbReference type="PANTHER" id="PTHR36842:SF1">
    <property type="entry name" value="PROTEIN TOLB"/>
    <property type="match status" value="1"/>
</dbReference>
<dbReference type="PANTHER" id="PTHR36842">
    <property type="entry name" value="PROTEIN TOLB HOMOLOG"/>
    <property type="match status" value="1"/>
</dbReference>